<dbReference type="PANTHER" id="PTHR46599:SF3">
    <property type="entry name" value="PIGGYBAC TRANSPOSABLE ELEMENT-DERIVED PROTEIN 4"/>
    <property type="match status" value="1"/>
</dbReference>
<name>A0AAV4A3R6_9GAST</name>
<protein>
    <submittedName>
        <fullName evidence="2">PiggyBac transposable element-derived protein 4</fullName>
    </submittedName>
</protein>
<dbReference type="EMBL" id="BLXT01003251">
    <property type="protein sequence ID" value="GFO01254.1"/>
    <property type="molecule type" value="Genomic_DNA"/>
</dbReference>
<dbReference type="InterPro" id="IPR029526">
    <property type="entry name" value="PGBD"/>
</dbReference>
<evidence type="ECO:0000313" key="2">
    <source>
        <dbReference type="EMBL" id="GFO01254.1"/>
    </source>
</evidence>
<keyword evidence="3" id="KW-1185">Reference proteome</keyword>
<evidence type="ECO:0000259" key="1">
    <source>
        <dbReference type="Pfam" id="PF13843"/>
    </source>
</evidence>
<sequence>MIHLNNSEREIARGEECYDPWCKVRVMLDLVNQKLKLQYVPSRNLSIDESMIGMKNRVVFIQYMPNKWHARFGLKKFELCDSNEYVNHLEIYAGKELDTQHDGGQAYGVVERLMREGNVLNKGYHLYTDNFYTKPKMAEFLYNHKTLLTETIRANSKGLPQGMNQKLQVGETKFWRRYDCDMLALSFREKRIAE</sequence>
<gene>
    <name evidence="2" type="ORF">PoB_002775900</name>
</gene>
<feature type="domain" description="PiggyBac transposable element-derived protein" evidence="1">
    <location>
        <begin position="17"/>
        <end position="183"/>
    </location>
</feature>
<accession>A0AAV4A3R6</accession>
<evidence type="ECO:0000313" key="3">
    <source>
        <dbReference type="Proteomes" id="UP000735302"/>
    </source>
</evidence>
<comment type="caution">
    <text evidence="2">The sequence shown here is derived from an EMBL/GenBank/DDBJ whole genome shotgun (WGS) entry which is preliminary data.</text>
</comment>
<dbReference type="PANTHER" id="PTHR46599">
    <property type="entry name" value="PIGGYBAC TRANSPOSABLE ELEMENT-DERIVED PROTEIN 4"/>
    <property type="match status" value="1"/>
</dbReference>
<proteinExistence type="predicted"/>
<reference evidence="2 3" key="1">
    <citation type="journal article" date="2021" name="Elife">
        <title>Chloroplast acquisition without the gene transfer in kleptoplastic sea slugs, Plakobranchus ocellatus.</title>
        <authorList>
            <person name="Maeda T."/>
            <person name="Takahashi S."/>
            <person name="Yoshida T."/>
            <person name="Shimamura S."/>
            <person name="Takaki Y."/>
            <person name="Nagai Y."/>
            <person name="Toyoda A."/>
            <person name="Suzuki Y."/>
            <person name="Arimoto A."/>
            <person name="Ishii H."/>
            <person name="Satoh N."/>
            <person name="Nishiyama T."/>
            <person name="Hasebe M."/>
            <person name="Maruyama T."/>
            <person name="Minagawa J."/>
            <person name="Obokata J."/>
            <person name="Shigenobu S."/>
        </authorList>
    </citation>
    <scope>NUCLEOTIDE SEQUENCE [LARGE SCALE GENOMIC DNA]</scope>
</reference>
<dbReference type="AlphaFoldDB" id="A0AAV4A3R6"/>
<dbReference type="Pfam" id="PF13843">
    <property type="entry name" value="DDE_Tnp_1_7"/>
    <property type="match status" value="1"/>
</dbReference>
<dbReference type="Proteomes" id="UP000735302">
    <property type="component" value="Unassembled WGS sequence"/>
</dbReference>
<organism evidence="2 3">
    <name type="scientific">Plakobranchus ocellatus</name>
    <dbReference type="NCBI Taxonomy" id="259542"/>
    <lineage>
        <taxon>Eukaryota</taxon>
        <taxon>Metazoa</taxon>
        <taxon>Spiralia</taxon>
        <taxon>Lophotrochozoa</taxon>
        <taxon>Mollusca</taxon>
        <taxon>Gastropoda</taxon>
        <taxon>Heterobranchia</taxon>
        <taxon>Euthyneura</taxon>
        <taxon>Panpulmonata</taxon>
        <taxon>Sacoglossa</taxon>
        <taxon>Placobranchoidea</taxon>
        <taxon>Plakobranchidae</taxon>
        <taxon>Plakobranchus</taxon>
    </lineage>
</organism>